<feature type="transmembrane region" description="Helical" evidence="6">
    <location>
        <begin position="319"/>
        <end position="337"/>
    </location>
</feature>
<feature type="transmembrane region" description="Helical" evidence="6">
    <location>
        <begin position="20"/>
        <end position="37"/>
    </location>
</feature>
<dbReference type="RefSeq" id="WP_281447754.1">
    <property type="nucleotide sequence ID" value="NZ_JASBAO010000001.1"/>
</dbReference>
<name>A0ABT6Q0H7_9PROT</name>
<gene>
    <name evidence="7" type="primary">lptF</name>
    <name evidence="7" type="ORF">QJV27_04365</name>
</gene>
<dbReference type="PANTHER" id="PTHR33529">
    <property type="entry name" value="SLR0882 PROTEIN-RELATED"/>
    <property type="match status" value="1"/>
</dbReference>
<dbReference type="EMBL" id="JASBAO010000001">
    <property type="protein sequence ID" value="MDI2090622.1"/>
    <property type="molecule type" value="Genomic_DNA"/>
</dbReference>
<feature type="transmembrane region" description="Helical" evidence="6">
    <location>
        <begin position="289"/>
        <end position="307"/>
    </location>
</feature>
<feature type="transmembrane region" description="Helical" evidence="6">
    <location>
        <begin position="343"/>
        <end position="363"/>
    </location>
</feature>
<organism evidence="7 8">
    <name type="scientific">Commensalibacter oyaizuii</name>
    <dbReference type="NCBI Taxonomy" id="3043873"/>
    <lineage>
        <taxon>Bacteria</taxon>
        <taxon>Pseudomonadati</taxon>
        <taxon>Pseudomonadota</taxon>
        <taxon>Alphaproteobacteria</taxon>
        <taxon>Acetobacterales</taxon>
        <taxon>Acetobacteraceae</taxon>
    </lineage>
</organism>
<evidence type="ECO:0000256" key="3">
    <source>
        <dbReference type="ARBA" id="ARBA00022692"/>
    </source>
</evidence>
<evidence type="ECO:0000313" key="8">
    <source>
        <dbReference type="Proteomes" id="UP001431634"/>
    </source>
</evidence>
<keyword evidence="5 6" id="KW-0472">Membrane</keyword>
<dbReference type="NCBIfam" id="TIGR04407">
    <property type="entry name" value="LptF_YjgP"/>
    <property type="match status" value="1"/>
</dbReference>
<keyword evidence="8" id="KW-1185">Reference proteome</keyword>
<evidence type="ECO:0000256" key="5">
    <source>
        <dbReference type="ARBA" id="ARBA00023136"/>
    </source>
</evidence>
<dbReference type="InterPro" id="IPR005495">
    <property type="entry name" value="LptG/LptF_permease"/>
</dbReference>
<evidence type="ECO:0000313" key="7">
    <source>
        <dbReference type="EMBL" id="MDI2090622.1"/>
    </source>
</evidence>
<keyword evidence="2" id="KW-1003">Cell membrane</keyword>
<feature type="transmembrane region" description="Helical" evidence="6">
    <location>
        <begin position="57"/>
        <end position="85"/>
    </location>
</feature>
<evidence type="ECO:0000256" key="6">
    <source>
        <dbReference type="SAM" id="Phobius"/>
    </source>
</evidence>
<dbReference type="Pfam" id="PF03739">
    <property type="entry name" value="LptF_LptG"/>
    <property type="match status" value="1"/>
</dbReference>
<evidence type="ECO:0000256" key="2">
    <source>
        <dbReference type="ARBA" id="ARBA00022475"/>
    </source>
</evidence>
<comment type="subcellular location">
    <subcellularLocation>
        <location evidence="1">Cell membrane</location>
        <topology evidence="1">Multi-pass membrane protein</topology>
    </subcellularLocation>
</comment>
<accession>A0ABT6Q0H7</accession>
<sequence>MRLFSSLRLPMFDRYILHQLLIALVATTGGLAALIWLTQSLRFVSLVVDRGLSLQVFLQLTGLLIPSFVAIILPITTFVVVQFIYNRLSGDREIIVMRAAGVSSFFLARPGIICAVISTLACFLLNLWIVPSAYHSFRKYEFKIRNKMAAFMLQEGVFTNVSDNLTVYIKSKDHNGVLKGILVEDDRQPDNKATILAESGNIVILNDKPQVVLFNGSREVIDKKTGRLNVLNFNRNTIDLSSNKGDSTRSRDATEMSLYELLHPNPEEVFNRDFGKLAVEAHRRLTSPLTVFSFTMIALVSVLRGGFARFGNVLRPLGAIFTVVGIMAATLIIQNLASRNVDLIPLIWVMAIVPGIIATTILFGPELRTKNLKPTLLSSPPRKGG</sequence>
<keyword evidence="4 6" id="KW-1133">Transmembrane helix</keyword>
<evidence type="ECO:0000256" key="4">
    <source>
        <dbReference type="ARBA" id="ARBA00022989"/>
    </source>
</evidence>
<dbReference type="InterPro" id="IPR030922">
    <property type="entry name" value="LptF"/>
</dbReference>
<reference evidence="7" key="1">
    <citation type="submission" date="2023-05" db="EMBL/GenBank/DDBJ databases">
        <title>Whole genome sequence of Commensalibacter sp.</title>
        <authorList>
            <person name="Charoenyingcharoen P."/>
            <person name="Yukphan P."/>
        </authorList>
    </citation>
    <scope>NUCLEOTIDE SEQUENCE</scope>
    <source>
        <strain evidence="7">TBRC 16381</strain>
    </source>
</reference>
<dbReference type="Proteomes" id="UP001431634">
    <property type="component" value="Unassembled WGS sequence"/>
</dbReference>
<feature type="transmembrane region" description="Helical" evidence="6">
    <location>
        <begin position="106"/>
        <end position="129"/>
    </location>
</feature>
<comment type="caution">
    <text evidence="7">The sequence shown here is derived from an EMBL/GenBank/DDBJ whole genome shotgun (WGS) entry which is preliminary data.</text>
</comment>
<evidence type="ECO:0000256" key="1">
    <source>
        <dbReference type="ARBA" id="ARBA00004651"/>
    </source>
</evidence>
<keyword evidence="3 6" id="KW-0812">Transmembrane</keyword>
<proteinExistence type="predicted"/>
<dbReference type="PANTHER" id="PTHR33529:SF6">
    <property type="entry name" value="YJGP_YJGQ FAMILY PERMEASE"/>
    <property type="match status" value="1"/>
</dbReference>
<protein>
    <submittedName>
        <fullName evidence="7">LPS export ABC transporter permease LptF</fullName>
    </submittedName>
</protein>